<dbReference type="InterPro" id="IPR003961">
    <property type="entry name" value="FN3_dom"/>
</dbReference>
<accession>A0A1H2N3A8</accession>
<organism evidence="4 5">
    <name type="scientific">Microlunatus sagamiharensis</name>
    <dbReference type="NCBI Taxonomy" id="546874"/>
    <lineage>
        <taxon>Bacteria</taxon>
        <taxon>Bacillati</taxon>
        <taxon>Actinomycetota</taxon>
        <taxon>Actinomycetes</taxon>
        <taxon>Propionibacteriales</taxon>
        <taxon>Propionibacteriaceae</taxon>
        <taxon>Microlunatus</taxon>
    </lineage>
</organism>
<dbReference type="EMBL" id="LT629799">
    <property type="protein sequence ID" value="SDU99862.1"/>
    <property type="molecule type" value="Genomic_DNA"/>
</dbReference>
<dbReference type="SUPFAM" id="SSF49265">
    <property type="entry name" value="Fibronectin type III"/>
    <property type="match status" value="1"/>
</dbReference>
<dbReference type="STRING" id="546874.SAMN04488544_3226"/>
<keyword evidence="2" id="KW-0624">Polysaccharide degradation</keyword>
<dbReference type="Gene3D" id="3.60.10.10">
    <property type="entry name" value="Endonuclease/exonuclease/phosphatase"/>
    <property type="match status" value="1"/>
</dbReference>
<dbReference type="InterPro" id="IPR005135">
    <property type="entry name" value="Endo/exonuclease/phosphatase"/>
</dbReference>
<dbReference type="Proteomes" id="UP000198825">
    <property type="component" value="Chromosome I"/>
</dbReference>
<evidence type="ECO:0000313" key="5">
    <source>
        <dbReference type="Proteomes" id="UP000198825"/>
    </source>
</evidence>
<reference evidence="5" key="1">
    <citation type="submission" date="2016-10" db="EMBL/GenBank/DDBJ databases">
        <authorList>
            <person name="Varghese N."/>
            <person name="Submissions S."/>
        </authorList>
    </citation>
    <scope>NUCLEOTIDE SEQUENCE [LARGE SCALE GENOMIC DNA]</scope>
    <source>
        <strain evidence="5">DSM 21743</strain>
    </source>
</reference>
<dbReference type="InterPro" id="IPR013783">
    <property type="entry name" value="Ig-like_fold"/>
</dbReference>
<evidence type="ECO:0000256" key="2">
    <source>
        <dbReference type="ARBA" id="ARBA00023326"/>
    </source>
</evidence>
<keyword evidence="1" id="KW-0378">Hydrolase</keyword>
<evidence type="ECO:0000259" key="3">
    <source>
        <dbReference type="PROSITE" id="PS50853"/>
    </source>
</evidence>
<evidence type="ECO:0000313" key="4">
    <source>
        <dbReference type="EMBL" id="SDU99862.1"/>
    </source>
</evidence>
<dbReference type="Pfam" id="PF03372">
    <property type="entry name" value="Exo_endo_phos"/>
    <property type="match status" value="1"/>
</dbReference>
<dbReference type="CDD" id="cd00063">
    <property type="entry name" value="FN3"/>
    <property type="match status" value="1"/>
</dbReference>
<evidence type="ECO:0000256" key="1">
    <source>
        <dbReference type="ARBA" id="ARBA00023295"/>
    </source>
</evidence>
<keyword evidence="2" id="KW-0119">Carbohydrate metabolism</keyword>
<protein>
    <submittedName>
        <fullName evidence="4">Fibronectin type III domain-containing protein</fullName>
    </submittedName>
</protein>
<dbReference type="Gene3D" id="2.60.40.10">
    <property type="entry name" value="Immunoglobulins"/>
    <property type="match status" value="1"/>
</dbReference>
<dbReference type="InterPro" id="IPR036116">
    <property type="entry name" value="FN3_sf"/>
</dbReference>
<dbReference type="GO" id="GO:0000272">
    <property type="term" value="P:polysaccharide catabolic process"/>
    <property type="evidence" value="ECO:0007669"/>
    <property type="project" value="UniProtKB-KW"/>
</dbReference>
<proteinExistence type="predicted"/>
<keyword evidence="1" id="KW-0326">Glycosidase</keyword>
<dbReference type="SUPFAM" id="SSF56219">
    <property type="entry name" value="DNase I-like"/>
    <property type="match status" value="1"/>
</dbReference>
<dbReference type="PROSITE" id="PS50853">
    <property type="entry name" value="FN3"/>
    <property type="match status" value="1"/>
</dbReference>
<dbReference type="Pfam" id="PF00041">
    <property type="entry name" value="fn3"/>
    <property type="match status" value="1"/>
</dbReference>
<feature type="domain" description="Fibronectin type-III" evidence="3">
    <location>
        <begin position="46"/>
        <end position="137"/>
    </location>
</feature>
<dbReference type="SMART" id="SM00060">
    <property type="entry name" value="FN3"/>
    <property type="match status" value="1"/>
</dbReference>
<dbReference type="GO" id="GO:0016798">
    <property type="term" value="F:hydrolase activity, acting on glycosyl bonds"/>
    <property type="evidence" value="ECO:0007669"/>
    <property type="project" value="UniProtKB-KW"/>
</dbReference>
<dbReference type="RefSeq" id="WP_091076499.1">
    <property type="nucleotide sequence ID" value="NZ_LT629799.1"/>
</dbReference>
<gene>
    <name evidence="4" type="ORF">SAMN04488544_3226</name>
</gene>
<dbReference type="OrthoDB" id="4921630at2"/>
<sequence>MSQLHNVLVRALAGCGRRATPLVVAVLLGLGTVGASVVPADAATKSPTGLAASATGPTTLKVSWKSVSGAPKYRVQYSRSSSMSGASYKRFSGTSGTITGLTAGTTYYVKVRVITTKGVNLSPYSAAVKTSTSAAPAAPAGGSDQLRLGTFNVKCFNCQGDNPNERSWWDRRGDVVSDVKSQRLDVLGVQEASQAWLPAAKGGKGQDLSQFEDLRNRLGGSWKLTNTNRNNCVNAKTPTRCSAKDQGASKGTRILFDSSRVTLVSQGSKLLPSPEDDRYMAWAIFRQASTGKKFFFATAHLEPNKDWKLHVDEATALVKEVAKRNPDHLPTFITGDMNAHKNTLNPSGQRENPVAKVVVNGYGYVDPLGNASGSTTDTPGATVERRINTPLSSYNDFQREPSPDYFGRRPNGTYIDYIFTSKKVRVLEWENVAHLNAAHDYVGKQASDHNLQRATVVLP</sequence>
<keyword evidence="5" id="KW-1185">Reference proteome</keyword>
<name>A0A1H2N3A8_9ACTN</name>
<dbReference type="InterPro" id="IPR036691">
    <property type="entry name" value="Endo/exonu/phosph_ase_sf"/>
</dbReference>
<dbReference type="AlphaFoldDB" id="A0A1H2N3A8"/>